<feature type="binding site" evidence="6">
    <location>
        <position position="98"/>
    </location>
    <ligand>
        <name>Mg(2+)</name>
        <dbReference type="ChEBI" id="CHEBI:18420"/>
    </ligand>
</feature>
<keyword evidence="5 6" id="KW-0460">Magnesium</keyword>
<dbReference type="GO" id="GO:0004519">
    <property type="term" value="F:endonuclease activity"/>
    <property type="evidence" value="ECO:0007669"/>
    <property type="project" value="UniProtKB-KW"/>
</dbReference>
<dbReference type="Pfam" id="PF01850">
    <property type="entry name" value="PIN"/>
    <property type="match status" value="1"/>
</dbReference>
<name>A0A6V8LR95_9BACT</name>
<dbReference type="GO" id="GO:0000287">
    <property type="term" value="F:magnesium ion binding"/>
    <property type="evidence" value="ECO:0007669"/>
    <property type="project" value="UniProtKB-UniRule"/>
</dbReference>
<keyword evidence="6" id="KW-0800">Toxin</keyword>
<comment type="similarity">
    <text evidence="6">Belongs to the PINc/VapC protein family.</text>
</comment>
<dbReference type="PANTHER" id="PTHR35901:SF1">
    <property type="entry name" value="EXONUCLEASE VAPC9"/>
    <property type="match status" value="1"/>
</dbReference>
<keyword evidence="8" id="KW-0255">Endonuclease</keyword>
<feature type="domain" description="PIN" evidence="7">
    <location>
        <begin position="5"/>
        <end position="121"/>
    </location>
</feature>
<evidence type="ECO:0000256" key="4">
    <source>
        <dbReference type="ARBA" id="ARBA00022801"/>
    </source>
</evidence>
<dbReference type="HAMAP" id="MF_00265">
    <property type="entry name" value="VapC_Nob1"/>
    <property type="match status" value="1"/>
</dbReference>
<dbReference type="InterPro" id="IPR029060">
    <property type="entry name" value="PIN-like_dom_sf"/>
</dbReference>
<reference evidence="8 9" key="1">
    <citation type="submission" date="2020-04" db="EMBL/GenBank/DDBJ databases">
        <authorList>
            <consortium name="Desulfovibrio sp. FSS-1 genome sequencing consortium"/>
            <person name="Shimoshige H."/>
            <person name="Kobayashi H."/>
            <person name="Maekawa T."/>
        </authorList>
    </citation>
    <scope>NUCLEOTIDE SEQUENCE [LARGE SCALE GENOMIC DNA]</scope>
    <source>
        <strain evidence="8 9">SIID29052-01</strain>
    </source>
</reference>
<dbReference type="GO" id="GO:0004540">
    <property type="term" value="F:RNA nuclease activity"/>
    <property type="evidence" value="ECO:0007669"/>
    <property type="project" value="InterPro"/>
</dbReference>
<evidence type="ECO:0000256" key="6">
    <source>
        <dbReference type="HAMAP-Rule" id="MF_00265"/>
    </source>
</evidence>
<comment type="cofactor">
    <cofactor evidence="6">
        <name>Mg(2+)</name>
        <dbReference type="ChEBI" id="CHEBI:18420"/>
    </cofactor>
</comment>
<dbReference type="RefSeq" id="WP_173080898.1">
    <property type="nucleotide sequence ID" value="NZ_BLTE01000001.1"/>
</dbReference>
<evidence type="ECO:0000313" key="8">
    <source>
        <dbReference type="EMBL" id="GFK92649.1"/>
    </source>
</evidence>
<evidence type="ECO:0000256" key="2">
    <source>
        <dbReference type="ARBA" id="ARBA00022722"/>
    </source>
</evidence>
<comment type="caution">
    <text evidence="8">The sequence shown here is derived from an EMBL/GenBank/DDBJ whole genome shotgun (WGS) entry which is preliminary data.</text>
</comment>
<dbReference type="PANTHER" id="PTHR35901">
    <property type="entry name" value="RIBONUCLEASE VAPC3"/>
    <property type="match status" value="1"/>
</dbReference>
<protein>
    <recommendedName>
        <fullName evidence="6">Ribonuclease VapC</fullName>
        <shortName evidence="6">RNase VapC</shortName>
        <ecNumber evidence="6">3.1.-.-</ecNumber>
    </recommendedName>
    <alternativeName>
        <fullName evidence="6">Toxin VapC</fullName>
    </alternativeName>
</protein>
<comment type="function">
    <text evidence="6">Toxic component of a toxin-antitoxin (TA) system. An RNase.</text>
</comment>
<evidence type="ECO:0000256" key="3">
    <source>
        <dbReference type="ARBA" id="ARBA00022723"/>
    </source>
</evidence>
<dbReference type="InterPro" id="IPR044153">
    <property type="entry name" value="PIN_Pae0151-like"/>
</dbReference>
<sequence>MTHTVVVDASVAVKWLVREPDSDRAFALRMLRMVAPALLVAECGSALWRKVKAGDLDADDAAPRLRVLRGAPVLLQPDHELAQKALPLAVELEHPIYDCMYVALAIELSAPLITADKKLASLIRNRMPDRCRVIGLHEIETQLY</sequence>
<keyword evidence="9" id="KW-1185">Reference proteome</keyword>
<dbReference type="AlphaFoldDB" id="A0A6V8LR95"/>
<gene>
    <name evidence="8" type="primary">vapC_1</name>
    <name evidence="6" type="synonym">vapC</name>
    <name evidence="8" type="ORF">NNJEOMEG_00474</name>
</gene>
<dbReference type="InterPro" id="IPR022907">
    <property type="entry name" value="VapC_family"/>
</dbReference>
<evidence type="ECO:0000256" key="5">
    <source>
        <dbReference type="ARBA" id="ARBA00022842"/>
    </source>
</evidence>
<keyword evidence="3 6" id="KW-0479">Metal-binding</keyword>
<feature type="binding site" evidence="6">
    <location>
        <position position="8"/>
    </location>
    <ligand>
        <name>Mg(2+)</name>
        <dbReference type="ChEBI" id="CHEBI:18420"/>
    </ligand>
</feature>
<dbReference type="GO" id="GO:0016787">
    <property type="term" value="F:hydrolase activity"/>
    <property type="evidence" value="ECO:0007669"/>
    <property type="project" value="UniProtKB-KW"/>
</dbReference>
<accession>A0A6V8LR95</accession>
<dbReference type="InterPro" id="IPR002716">
    <property type="entry name" value="PIN_dom"/>
</dbReference>
<dbReference type="Gene3D" id="3.40.50.1010">
    <property type="entry name" value="5'-nuclease"/>
    <property type="match status" value="1"/>
</dbReference>
<dbReference type="GO" id="GO:0090729">
    <property type="term" value="F:toxin activity"/>
    <property type="evidence" value="ECO:0007669"/>
    <property type="project" value="UniProtKB-KW"/>
</dbReference>
<dbReference type="EMBL" id="BLTE01000001">
    <property type="protein sequence ID" value="GFK92649.1"/>
    <property type="molecule type" value="Genomic_DNA"/>
</dbReference>
<keyword evidence="2 6" id="KW-0540">Nuclease</keyword>
<dbReference type="EC" id="3.1.-.-" evidence="6"/>
<evidence type="ECO:0000259" key="7">
    <source>
        <dbReference type="Pfam" id="PF01850"/>
    </source>
</evidence>
<keyword evidence="1 6" id="KW-1277">Toxin-antitoxin system</keyword>
<evidence type="ECO:0000256" key="1">
    <source>
        <dbReference type="ARBA" id="ARBA00022649"/>
    </source>
</evidence>
<organism evidence="8 9">
    <name type="scientific">Fundidesulfovibrio magnetotacticus</name>
    <dbReference type="NCBI Taxonomy" id="2730080"/>
    <lineage>
        <taxon>Bacteria</taxon>
        <taxon>Pseudomonadati</taxon>
        <taxon>Thermodesulfobacteriota</taxon>
        <taxon>Desulfovibrionia</taxon>
        <taxon>Desulfovibrionales</taxon>
        <taxon>Desulfovibrionaceae</taxon>
        <taxon>Fundidesulfovibrio</taxon>
    </lineage>
</organism>
<evidence type="ECO:0000313" key="9">
    <source>
        <dbReference type="Proteomes" id="UP000494245"/>
    </source>
</evidence>
<dbReference type="Proteomes" id="UP000494245">
    <property type="component" value="Unassembled WGS sequence"/>
</dbReference>
<reference evidence="8 9" key="2">
    <citation type="submission" date="2020-05" db="EMBL/GenBank/DDBJ databases">
        <title>Draft genome sequence of Desulfovibrio sp. strainFSS-1.</title>
        <authorList>
            <person name="Shimoshige H."/>
            <person name="Kobayashi H."/>
            <person name="Maekawa T."/>
        </authorList>
    </citation>
    <scope>NUCLEOTIDE SEQUENCE [LARGE SCALE GENOMIC DNA]</scope>
    <source>
        <strain evidence="8 9">SIID29052-01</strain>
    </source>
</reference>
<keyword evidence="4 6" id="KW-0378">Hydrolase</keyword>
<dbReference type="InterPro" id="IPR051619">
    <property type="entry name" value="TypeII_TA_RNase_PINc/VapC"/>
</dbReference>
<proteinExistence type="inferred from homology"/>
<dbReference type="CDD" id="cd09873">
    <property type="entry name" value="PIN_Pae0151-like"/>
    <property type="match status" value="1"/>
</dbReference>
<dbReference type="SUPFAM" id="SSF88723">
    <property type="entry name" value="PIN domain-like"/>
    <property type="match status" value="1"/>
</dbReference>